<evidence type="ECO:0000256" key="6">
    <source>
        <dbReference type="ARBA" id="ARBA00023273"/>
    </source>
</evidence>
<dbReference type="Gene3D" id="3.30.160.60">
    <property type="entry name" value="Classic Zinc Finger"/>
    <property type="match status" value="1"/>
</dbReference>
<keyword evidence="11" id="KW-1185">Reference proteome</keyword>
<dbReference type="EMBL" id="CAJNJA010018660">
    <property type="protein sequence ID" value="CAE7428325.1"/>
    <property type="molecule type" value="Genomic_DNA"/>
</dbReference>
<accession>A0A812RC35</accession>
<keyword evidence="7" id="KW-0479">Metal-binding</keyword>
<reference evidence="10" key="1">
    <citation type="submission" date="2021-02" db="EMBL/GenBank/DDBJ databases">
        <authorList>
            <person name="Dougan E. K."/>
            <person name="Rhodes N."/>
            <person name="Thang M."/>
            <person name="Chan C."/>
        </authorList>
    </citation>
    <scope>NUCLEOTIDE SEQUENCE</scope>
</reference>
<comment type="subcellular location">
    <subcellularLocation>
        <location evidence="2">Cytoplasm</location>
        <location evidence="2">Cytoskeleton</location>
        <location evidence="2">Cilium basal body</location>
    </subcellularLocation>
    <subcellularLocation>
        <location evidence="1">Cytoplasm</location>
        <location evidence="1">Cytoskeleton</location>
        <location evidence="1">Microtubule organizing center</location>
        <location evidence="1">Centrosome</location>
        <location evidence="1">Centriole</location>
    </subcellularLocation>
</comment>
<keyword evidence="4" id="KW-0175">Coiled coil</keyword>
<sequence length="309" mass="34861">MLTARFSTRREALRRKQGFLVLHCTASAWSNIPKSHPLTSGVGLLRTVLPAADELLKDAEGAYPNLGHKFTSFPKFIFRPRTGRINWRLLHSLDLDRVVREGDIDTIQAYLDNITYSRFSREDLEVTSDDGLIKVVQLAQLCMEYLNSMCASSQQLIQGLSERVRIQAAQLKASDAGRRRSRPRRNSPRESRGPPVGAVARKCTYCSKRFQSEQYLNEHLMRRHMADAFPIRVEKAPSPPHEFAEPSPIRSAGTFFPPKQCGSLRGKTRFSHWAREVPAAGACLRGSCFGCCARLRRISRSSTGKKDLM</sequence>
<keyword evidence="6" id="KW-0966">Cell projection</keyword>
<dbReference type="PROSITE" id="PS50157">
    <property type="entry name" value="ZINC_FINGER_C2H2_2"/>
    <property type="match status" value="1"/>
</dbReference>
<feature type="domain" description="C2H2-type" evidence="9">
    <location>
        <begin position="201"/>
        <end position="229"/>
    </location>
</feature>
<dbReference type="Proteomes" id="UP000601435">
    <property type="component" value="Unassembled WGS sequence"/>
</dbReference>
<dbReference type="InterPro" id="IPR013087">
    <property type="entry name" value="Znf_C2H2_type"/>
</dbReference>
<dbReference type="PANTHER" id="PTHR21502">
    <property type="entry name" value="ZINC FINGER PROTEIN DZIP1"/>
    <property type="match status" value="1"/>
</dbReference>
<comment type="similarity">
    <text evidence="3">Belongs to the DZIP C2H2-type zinc-finger protein family.</text>
</comment>
<dbReference type="PANTHER" id="PTHR21502:SF3">
    <property type="entry name" value="CILIUM ASSEMBLY PROTEIN DZIP1L"/>
    <property type="match status" value="1"/>
</dbReference>
<dbReference type="Pfam" id="PF13815">
    <property type="entry name" value="Dzip-like_N"/>
    <property type="match status" value="1"/>
</dbReference>
<dbReference type="OrthoDB" id="421095at2759"/>
<keyword evidence="7" id="KW-0863">Zinc-finger</keyword>
<protein>
    <submittedName>
        <fullName evidence="10">DZIP1L protein</fullName>
    </submittedName>
</protein>
<dbReference type="GO" id="GO:0005737">
    <property type="term" value="C:cytoplasm"/>
    <property type="evidence" value="ECO:0007669"/>
    <property type="project" value="TreeGrafter"/>
</dbReference>
<evidence type="ECO:0000256" key="3">
    <source>
        <dbReference type="ARBA" id="ARBA00009131"/>
    </source>
</evidence>
<evidence type="ECO:0000256" key="1">
    <source>
        <dbReference type="ARBA" id="ARBA00004114"/>
    </source>
</evidence>
<evidence type="ECO:0000259" key="9">
    <source>
        <dbReference type="PROSITE" id="PS50157"/>
    </source>
</evidence>
<dbReference type="GO" id="GO:0008270">
    <property type="term" value="F:zinc ion binding"/>
    <property type="evidence" value="ECO:0007669"/>
    <property type="project" value="UniProtKB-KW"/>
</dbReference>
<name>A0A812RC35_9DINO</name>
<evidence type="ECO:0000313" key="11">
    <source>
        <dbReference type="Proteomes" id="UP000601435"/>
    </source>
</evidence>
<dbReference type="Pfam" id="PF13912">
    <property type="entry name" value="zf-C2H2_6"/>
    <property type="match status" value="1"/>
</dbReference>
<organism evidence="10 11">
    <name type="scientific">Symbiodinium necroappetens</name>
    <dbReference type="NCBI Taxonomy" id="1628268"/>
    <lineage>
        <taxon>Eukaryota</taxon>
        <taxon>Sar</taxon>
        <taxon>Alveolata</taxon>
        <taxon>Dinophyceae</taxon>
        <taxon>Suessiales</taxon>
        <taxon>Symbiodiniaceae</taxon>
        <taxon>Symbiodinium</taxon>
    </lineage>
</organism>
<proteinExistence type="inferred from homology"/>
<gene>
    <name evidence="10" type="primary">DZIP1L</name>
    <name evidence="10" type="ORF">SNEC2469_LOCUS11754</name>
</gene>
<evidence type="ECO:0000313" key="10">
    <source>
        <dbReference type="EMBL" id="CAE7428325.1"/>
    </source>
</evidence>
<evidence type="ECO:0000256" key="5">
    <source>
        <dbReference type="ARBA" id="ARBA00023212"/>
    </source>
</evidence>
<evidence type="ECO:0000256" key="8">
    <source>
        <dbReference type="SAM" id="MobiDB-lite"/>
    </source>
</evidence>
<dbReference type="InterPro" id="IPR051241">
    <property type="entry name" value="DZIP_RILPL"/>
</dbReference>
<keyword evidence="5" id="KW-0963">Cytoplasm</keyword>
<dbReference type="PROSITE" id="PS00028">
    <property type="entry name" value="ZINC_FINGER_C2H2_1"/>
    <property type="match status" value="1"/>
</dbReference>
<dbReference type="GO" id="GO:0005814">
    <property type="term" value="C:centriole"/>
    <property type="evidence" value="ECO:0007669"/>
    <property type="project" value="UniProtKB-SubCell"/>
</dbReference>
<evidence type="ECO:0000256" key="7">
    <source>
        <dbReference type="PROSITE-ProRule" id="PRU00042"/>
    </source>
</evidence>
<evidence type="ECO:0000256" key="4">
    <source>
        <dbReference type="ARBA" id="ARBA00023054"/>
    </source>
</evidence>
<keyword evidence="5" id="KW-0206">Cytoskeleton</keyword>
<comment type="caution">
    <text evidence="10">The sequence shown here is derived from an EMBL/GenBank/DDBJ whole genome shotgun (WGS) entry which is preliminary data.</text>
</comment>
<dbReference type="InterPro" id="IPR032714">
    <property type="entry name" value="DZIP1_N"/>
</dbReference>
<evidence type="ECO:0000256" key="2">
    <source>
        <dbReference type="ARBA" id="ARBA00004120"/>
    </source>
</evidence>
<feature type="region of interest" description="Disordered" evidence="8">
    <location>
        <begin position="170"/>
        <end position="197"/>
    </location>
</feature>
<dbReference type="AlphaFoldDB" id="A0A812RC35"/>
<keyword evidence="7" id="KW-0862">Zinc</keyword>